<organism evidence="1 2">
    <name type="scientific">Klebsiella phage vB_KvM-Eowyn</name>
    <dbReference type="NCBI Taxonomy" id="2762819"/>
    <lineage>
        <taxon>Viruses</taxon>
        <taxon>Duplodnaviria</taxon>
        <taxon>Heunggongvirae</taxon>
        <taxon>Uroviricota</taxon>
        <taxon>Caudoviricetes</taxon>
        <taxon>Chimalliviridae</taxon>
        <taxon>Eowynvirus</taxon>
        <taxon>Eowynvirus eowyn</taxon>
    </lineage>
</organism>
<name>A0A7R8R9N1_9CAUD</name>
<sequence>MLIFIQAYVNSFSVVPPRHMEPVPTVEVKIDGHVVYESHDLNDIIEQVYVEPKPKTKSGFDFFAQTTARAKQRRG</sequence>
<protein>
    <submittedName>
        <fullName evidence="1">Uncharacterized protein</fullName>
    </submittedName>
</protein>
<dbReference type="Proteomes" id="UP000596247">
    <property type="component" value="Chromosome"/>
</dbReference>
<evidence type="ECO:0000313" key="2">
    <source>
        <dbReference type="Proteomes" id="UP000596247"/>
    </source>
</evidence>
<accession>A0A7R8R9N1</accession>
<evidence type="ECO:0000313" key="1">
    <source>
        <dbReference type="EMBL" id="CAD5236193.1"/>
    </source>
</evidence>
<reference evidence="1 2" key="1">
    <citation type="submission" date="2020-09" db="EMBL/GenBank/DDBJ databases">
        <authorList>
            <person name="Jameson E."/>
        </authorList>
    </citation>
    <scope>NUCLEOTIDE SEQUENCE [LARGE SCALE GENOMIC DNA]</scope>
</reference>
<dbReference type="EMBL" id="LR881104">
    <property type="protein sequence ID" value="CAD5236193.1"/>
    <property type="molecule type" value="Genomic_DNA"/>
</dbReference>
<gene>
    <name evidence="1" type="ORF">LLCLJKAH_00204</name>
</gene>
<proteinExistence type="predicted"/>
<keyword evidence="2" id="KW-1185">Reference proteome</keyword>